<dbReference type="EMBL" id="JACHVB010000028">
    <property type="protein sequence ID" value="MBC2594623.1"/>
    <property type="molecule type" value="Genomic_DNA"/>
</dbReference>
<reference evidence="1 2" key="1">
    <citation type="submission" date="2020-07" db="EMBL/GenBank/DDBJ databases">
        <authorList>
            <person name="Feng X."/>
        </authorList>
    </citation>
    <scope>NUCLEOTIDE SEQUENCE [LARGE SCALE GENOMIC DNA]</scope>
    <source>
        <strain evidence="1 2">JCM31066</strain>
    </source>
</reference>
<dbReference type="Proteomes" id="UP000546464">
    <property type="component" value="Unassembled WGS sequence"/>
</dbReference>
<evidence type="ECO:0000313" key="1">
    <source>
        <dbReference type="EMBL" id="MBC2594623.1"/>
    </source>
</evidence>
<dbReference type="RefSeq" id="WP_185675598.1">
    <property type="nucleotide sequence ID" value="NZ_JACHVB010000028.1"/>
</dbReference>
<sequence length="146" mass="16787">MSLQSWHKNGWLRPHATNRQQIADLLAIVERDLADAQTARLSSDWQFGIAYNAALKLCTILLYAEGYRPEKHLAHYRTLQALPLVLGTDRKDDADYLDSCRSKRNTVEYDVAGRTSPEETKELIAFTLELKEAVLKWLRSRHPHLS</sequence>
<comment type="caution">
    <text evidence="1">The sequence shown here is derived from an EMBL/GenBank/DDBJ whole genome shotgun (WGS) entry which is preliminary data.</text>
</comment>
<keyword evidence="2" id="KW-1185">Reference proteome</keyword>
<evidence type="ECO:0008006" key="3">
    <source>
        <dbReference type="Google" id="ProtNLM"/>
    </source>
</evidence>
<evidence type="ECO:0000313" key="2">
    <source>
        <dbReference type="Proteomes" id="UP000546464"/>
    </source>
</evidence>
<organism evidence="1 2">
    <name type="scientific">Ruficoccus amylovorans</name>
    <dbReference type="NCBI Taxonomy" id="1804625"/>
    <lineage>
        <taxon>Bacteria</taxon>
        <taxon>Pseudomonadati</taxon>
        <taxon>Verrucomicrobiota</taxon>
        <taxon>Opitutia</taxon>
        <taxon>Puniceicoccales</taxon>
        <taxon>Cerasicoccaceae</taxon>
        <taxon>Ruficoccus</taxon>
    </lineage>
</organism>
<name>A0A842HDN2_9BACT</name>
<proteinExistence type="predicted"/>
<dbReference type="AlphaFoldDB" id="A0A842HDN2"/>
<dbReference type="Gene3D" id="1.20.120.330">
    <property type="entry name" value="Nucleotidyltransferases domain 2"/>
    <property type="match status" value="1"/>
</dbReference>
<accession>A0A842HDN2</accession>
<protein>
    <recommendedName>
        <fullName evidence="3">HEPN domain-containing protein</fullName>
    </recommendedName>
</protein>
<gene>
    <name evidence="1" type="ORF">H5P28_10165</name>
</gene>